<evidence type="ECO:0000256" key="1">
    <source>
        <dbReference type="ARBA" id="ARBA00023015"/>
    </source>
</evidence>
<accession>A0ABY4RN16</accession>
<dbReference type="CDD" id="cd17536">
    <property type="entry name" value="REC_YesN-like"/>
    <property type="match status" value="1"/>
</dbReference>
<feature type="domain" description="Response regulatory" evidence="6">
    <location>
        <begin position="1"/>
        <end position="70"/>
    </location>
</feature>
<evidence type="ECO:0000256" key="2">
    <source>
        <dbReference type="ARBA" id="ARBA00023125"/>
    </source>
</evidence>
<dbReference type="PRINTS" id="PR00032">
    <property type="entry name" value="HTHARAC"/>
</dbReference>
<dbReference type="SUPFAM" id="SSF46689">
    <property type="entry name" value="Homeodomain-like"/>
    <property type="match status" value="2"/>
</dbReference>
<keyword evidence="2" id="KW-0238">DNA-binding</keyword>
<evidence type="ECO:0000256" key="4">
    <source>
        <dbReference type="PROSITE-ProRule" id="PRU00169"/>
    </source>
</evidence>
<dbReference type="Gene3D" id="1.10.10.60">
    <property type="entry name" value="Homeodomain-like"/>
    <property type="match status" value="2"/>
</dbReference>
<dbReference type="PANTHER" id="PTHR43280:SF10">
    <property type="entry name" value="REGULATORY PROTEIN POCR"/>
    <property type="match status" value="1"/>
</dbReference>
<dbReference type="EMBL" id="CP027059">
    <property type="protein sequence ID" value="UQZ83350.1"/>
    <property type="molecule type" value="Genomic_DNA"/>
</dbReference>
<proteinExistence type="predicted"/>
<evidence type="ECO:0000259" key="6">
    <source>
        <dbReference type="PROSITE" id="PS50110"/>
    </source>
</evidence>
<name>A0ABY4RN16_9BACL</name>
<gene>
    <name evidence="7" type="primary">melR_4</name>
    <name evidence="7" type="ORF">SK3146_02537</name>
</gene>
<keyword evidence="1" id="KW-0805">Transcription regulation</keyword>
<reference evidence="7" key="2">
    <citation type="journal article" date="2021" name="J Anim Sci Technol">
        <title>Complete genome sequence of Paenibacillus konkukensis sp. nov. SK3146 as a potential probiotic strain.</title>
        <authorList>
            <person name="Jung H.I."/>
            <person name="Park S."/>
            <person name="Niu K.M."/>
            <person name="Lee S.W."/>
            <person name="Kothari D."/>
            <person name="Yi K.J."/>
            <person name="Kim S.K."/>
        </authorList>
    </citation>
    <scope>NUCLEOTIDE SEQUENCE</scope>
    <source>
        <strain evidence="7">SK3146</strain>
    </source>
</reference>
<dbReference type="PANTHER" id="PTHR43280">
    <property type="entry name" value="ARAC-FAMILY TRANSCRIPTIONAL REGULATOR"/>
    <property type="match status" value="1"/>
</dbReference>
<dbReference type="InterPro" id="IPR020449">
    <property type="entry name" value="Tscrpt_reg_AraC-type_HTH"/>
</dbReference>
<evidence type="ECO:0000256" key="3">
    <source>
        <dbReference type="ARBA" id="ARBA00023163"/>
    </source>
</evidence>
<sequence>MMICDIEMPQGNGLELLRWVREHYPATGALFLTCHAEFDYAKQAMQLGSLDYLLKPVRYEELEATIDKALQDIVAEREKQKFTETLQHYYELWSMHHPLLIERFWLDLVRQSVPSDKEQIRQMMIKMQIPYDTSMSFIPIVIAVQEWHKPLSAREIKIMEYALNNAMEHTLKSKELQGQVIQLNEGILLVVLPVFSAEDQNPLPAVDACHHFILSCNQYFYCDLSCYIGEAVSVDEVRHMVEALIQMDADNVTLVNQVLQLHERAETHRMVDIRDLEHWLEWLKLGNKSELLAAIERYMETLKRDGCDARMLQEFYQVFLQMIHHTLQLKGLLANRIFSDSLSLERAQTAARSVSHLRDWACYVAETAIDHIRSAQESHTVVDRVKRFIAEHIDQDLSRDDIAEHVFLNPDYLTRIFKKETGVSVSDYLLEARFNYAKQLLVQTDEPVSVIAATIGYTNFSHFSKMFKRVSGLNPQDYRKQYQQIWSEKK</sequence>
<feature type="modified residue" description="4-aspartylphosphate" evidence="4">
    <location>
        <position position="5"/>
    </location>
</feature>
<dbReference type="InterPro" id="IPR018060">
    <property type="entry name" value="HTH_AraC"/>
</dbReference>
<dbReference type="Pfam" id="PF00072">
    <property type="entry name" value="Response_reg"/>
    <property type="match status" value="1"/>
</dbReference>
<dbReference type="InterPro" id="IPR011006">
    <property type="entry name" value="CheY-like_superfamily"/>
</dbReference>
<dbReference type="InterPro" id="IPR001789">
    <property type="entry name" value="Sig_transdc_resp-reg_receiver"/>
</dbReference>
<keyword evidence="8" id="KW-1185">Reference proteome</keyword>
<keyword evidence="4" id="KW-0597">Phosphoprotein</keyword>
<dbReference type="PROSITE" id="PS50110">
    <property type="entry name" value="RESPONSE_REGULATORY"/>
    <property type="match status" value="1"/>
</dbReference>
<dbReference type="Pfam" id="PF12833">
    <property type="entry name" value="HTH_18"/>
    <property type="match status" value="1"/>
</dbReference>
<dbReference type="SUPFAM" id="SSF52172">
    <property type="entry name" value="CheY-like"/>
    <property type="match status" value="1"/>
</dbReference>
<dbReference type="SMART" id="SM00342">
    <property type="entry name" value="HTH_ARAC"/>
    <property type="match status" value="1"/>
</dbReference>
<protein>
    <submittedName>
        <fullName evidence="7">Melibiose operon regulatory protein</fullName>
    </submittedName>
</protein>
<organism evidence="7 8">
    <name type="scientific">Paenibacillus konkukensis</name>
    <dbReference type="NCBI Taxonomy" id="2020716"/>
    <lineage>
        <taxon>Bacteria</taxon>
        <taxon>Bacillati</taxon>
        <taxon>Bacillota</taxon>
        <taxon>Bacilli</taxon>
        <taxon>Bacillales</taxon>
        <taxon>Paenibacillaceae</taxon>
        <taxon>Paenibacillus</taxon>
    </lineage>
</organism>
<dbReference type="PROSITE" id="PS01124">
    <property type="entry name" value="HTH_ARAC_FAMILY_2"/>
    <property type="match status" value="1"/>
</dbReference>
<keyword evidence="3" id="KW-0804">Transcription</keyword>
<evidence type="ECO:0000259" key="5">
    <source>
        <dbReference type="PROSITE" id="PS01124"/>
    </source>
</evidence>
<evidence type="ECO:0000313" key="7">
    <source>
        <dbReference type="EMBL" id="UQZ83350.1"/>
    </source>
</evidence>
<evidence type="ECO:0000313" key="8">
    <source>
        <dbReference type="Proteomes" id="UP001057134"/>
    </source>
</evidence>
<dbReference type="Gene3D" id="3.40.50.2300">
    <property type="match status" value="1"/>
</dbReference>
<dbReference type="Proteomes" id="UP001057134">
    <property type="component" value="Chromosome"/>
</dbReference>
<reference evidence="7" key="1">
    <citation type="submission" date="2018-02" db="EMBL/GenBank/DDBJ databases">
        <authorList>
            <person name="Kim S.-K."/>
            <person name="Jung H.-I."/>
            <person name="Lee S.-W."/>
        </authorList>
    </citation>
    <scope>NUCLEOTIDE SEQUENCE</scope>
    <source>
        <strain evidence="7">SK3146</strain>
    </source>
</reference>
<dbReference type="InterPro" id="IPR009057">
    <property type="entry name" value="Homeodomain-like_sf"/>
</dbReference>
<feature type="domain" description="HTH araC/xylS-type" evidence="5">
    <location>
        <begin position="383"/>
        <end position="481"/>
    </location>
</feature>